<dbReference type="InterPro" id="IPR001296">
    <property type="entry name" value="Glyco_trans_1"/>
</dbReference>
<keyword evidence="1" id="KW-0808">Transferase</keyword>
<evidence type="ECO:0000256" key="1">
    <source>
        <dbReference type="ARBA" id="ARBA00022679"/>
    </source>
</evidence>
<dbReference type="GO" id="GO:0009103">
    <property type="term" value="P:lipopolysaccharide biosynthetic process"/>
    <property type="evidence" value="ECO:0007669"/>
    <property type="project" value="TreeGrafter"/>
</dbReference>
<evidence type="ECO:0000313" key="4">
    <source>
        <dbReference type="EMBL" id="OGY85049.1"/>
    </source>
</evidence>
<dbReference type="GO" id="GO:0016757">
    <property type="term" value="F:glycosyltransferase activity"/>
    <property type="evidence" value="ECO:0007669"/>
    <property type="project" value="TreeGrafter"/>
</dbReference>
<dbReference type="Pfam" id="PF00534">
    <property type="entry name" value="Glycos_transf_1"/>
    <property type="match status" value="1"/>
</dbReference>
<dbReference type="PANTHER" id="PTHR46401:SF2">
    <property type="entry name" value="GLYCOSYLTRANSFERASE WBBK-RELATED"/>
    <property type="match status" value="1"/>
</dbReference>
<dbReference type="EMBL" id="MHKE01000002">
    <property type="protein sequence ID" value="OGY85049.1"/>
    <property type="molecule type" value="Genomic_DNA"/>
</dbReference>
<reference evidence="4 5" key="1">
    <citation type="journal article" date="2016" name="Nat. Commun.">
        <title>Thousands of microbial genomes shed light on interconnected biogeochemical processes in an aquifer system.</title>
        <authorList>
            <person name="Anantharaman K."/>
            <person name="Brown C.T."/>
            <person name="Hug L.A."/>
            <person name="Sharon I."/>
            <person name="Castelle C.J."/>
            <person name="Probst A.J."/>
            <person name="Thomas B.C."/>
            <person name="Singh A."/>
            <person name="Wilkins M.J."/>
            <person name="Karaoz U."/>
            <person name="Brodie E.L."/>
            <person name="Williams K.H."/>
            <person name="Hubbard S.S."/>
            <person name="Banfield J.F."/>
        </authorList>
    </citation>
    <scope>NUCLEOTIDE SEQUENCE [LARGE SCALE GENOMIC DNA]</scope>
</reference>
<proteinExistence type="predicted"/>
<evidence type="ECO:0000259" key="3">
    <source>
        <dbReference type="Pfam" id="PF13439"/>
    </source>
</evidence>
<sequence length="382" mass="43018">MAVMNDLSFDPRVTKEAVTLLSAGYDLTIVALEGGNLTPEQLIMATIIRVKQEKTKIHTLLFSKKLLHIGNQTQQAMYTELVKVHADIYHAHDLNTLLPIIRAARLNNSKVVYDSHELFTETINSTNNGLLGSGYSLLLKWYFRTIEKKFIGDTDVVITVNDAIADELQKRYSITRPSVIMNCPELHDIKKKDLKVKFGLPNNAKIIIYQGGVDKFRKLDSLIRALLLLPEEYFLVMFCIGDLSSLNKIVSILPTRKRVILTGPIEPQDLAGYTQSAHIGVIPFSGLNLNKKLALPNKLFEYMMAGIPVAASDLPVMRSVIRQSNVGDVFPDLSAHTIAKVIRMICESPRYQEMKENCITASRSLYNWQKESLKLLALYENL</sequence>
<dbReference type="Proteomes" id="UP000179164">
    <property type="component" value="Unassembled WGS sequence"/>
</dbReference>
<evidence type="ECO:0000313" key="5">
    <source>
        <dbReference type="Proteomes" id="UP000179164"/>
    </source>
</evidence>
<dbReference type="InterPro" id="IPR028098">
    <property type="entry name" value="Glyco_trans_4-like_N"/>
</dbReference>
<evidence type="ECO:0000259" key="2">
    <source>
        <dbReference type="Pfam" id="PF00534"/>
    </source>
</evidence>
<name>A0A1G2B8X2_9BACT</name>
<organism evidence="4 5">
    <name type="scientific">Candidatus Kerfeldbacteria bacterium RIFCSPLOWO2_01_FULL_48_11</name>
    <dbReference type="NCBI Taxonomy" id="1798543"/>
    <lineage>
        <taxon>Bacteria</taxon>
        <taxon>Candidatus Kerfeldiibacteriota</taxon>
    </lineage>
</organism>
<dbReference type="Gene3D" id="3.40.50.2000">
    <property type="entry name" value="Glycogen Phosphorylase B"/>
    <property type="match status" value="2"/>
</dbReference>
<feature type="domain" description="Glycosyltransferase subfamily 4-like N-terminal" evidence="3">
    <location>
        <begin position="19"/>
        <end position="180"/>
    </location>
</feature>
<dbReference type="PANTHER" id="PTHR46401">
    <property type="entry name" value="GLYCOSYLTRANSFERASE WBBK-RELATED"/>
    <property type="match status" value="1"/>
</dbReference>
<dbReference type="AlphaFoldDB" id="A0A1G2B8X2"/>
<gene>
    <name evidence="4" type="ORF">A2898_02890</name>
</gene>
<comment type="caution">
    <text evidence="4">The sequence shown here is derived from an EMBL/GenBank/DDBJ whole genome shotgun (WGS) entry which is preliminary data.</text>
</comment>
<protein>
    <submittedName>
        <fullName evidence="4">Uncharacterized protein</fullName>
    </submittedName>
</protein>
<accession>A0A1G2B8X2</accession>
<dbReference type="SUPFAM" id="SSF53756">
    <property type="entry name" value="UDP-Glycosyltransferase/glycogen phosphorylase"/>
    <property type="match status" value="1"/>
</dbReference>
<dbReference type="STRING" id="1798543.A2898_02890"/>
<dbReference type="Pfam" id="PF13439">
    <property type="entry name" value="Glyco_transf_4"/>
    <property type="match status" value="1"/>
</dbReference>
<feature type="domain" description="Glycosyl transferase family 1" evidence="2">
    <location>
        <begin position="192"/>
        <end position="363"/>
    </location>
</feature>